<reference evidence="4 5" key="1">
    <citation type="submission" date="2016-10" db="EMBL/GenBank/DDBJ databases">
        <authorList>
            <person name="Varghese N."/>
            <person name="Submissions S."/>
        </authorList>
    </citation>
    <scope>NUCLEOTIDE SEQUENCE [LARGE SCALE GENOMIC DNA]</scope>
    <source>
        <strain evidence="4 5">DSM 11449</strain>
    </source>
</reference>
<dbReference type="Gene3D" id="3.30.565.60">
    <property type="match status" value="1"/>
</dbReference>
<evidence type="ECO:0000259" key="3">
    <source>
        <dbReference type="Pfam" id="PF21247"/>
    </source>
</evidence>
<gene>
    <name evidence="4" type="ORF">SAMN05444420_105154</name>
</gene>
<evidence type="ECO:0000313" key="4">
    <source>
        <dbReference type="EMBL" id="SDW93221.1"/>
    </source>
</evidence>
<dbReference type="GeneID" id="85016629"/>
<feature type="region of interest" description="Disordered" evidence="1">
    <location>
        <begin position="369"/>
        <end position="393"/>
    </location>
</feature>
<comment type="caution">
    <text evidence="4">The sequence shown here is derived from an EMBL/GenBank/DDBJ whole genome shotgun (WGS) entry which is preliminary data.</text>
</comment>
<dbReference type="Proteomes" id="UP000182771">
    <property type="component" value="Unassembled WGS sequence"/>
</dbReference>
<dbReference type="Gene3D" id="3.30.950.30">
    <property type="entry name" value="Schlafen, AAA domain"/>
    <property type="match status" value="1"/>
</dbReference>
<evidence type="ECO:0000259" key="2">
    <source>
        <dbReference type="Pfam" id="PF04326"/>
    </source>
</evidence>
<dbReference type="InterPro" id="IPR038475">
    <property type="entry name" value="RecG_C_sf"/>
</dbReference>
<dbReference type="Pfam" id="PF13749">
    <property type="entry name" value="HATPase_c_4"/>
    <property type="match status" value="1"/>
</dbReference>
<keyword evidence="5" id="KW-1185">Reference proteome</keyword>
<dbReference type="RefSeq" id="WP_016420965.1">
    <property type="nucleotide sequence ID" value="NZ_FNND01000005.1"/>
</dbReference>
<dbReference type="AlphaFoldDB" id="A0A1H2XJZ9"/>
<feature type="compositionally biased region" description="Basic and acidic residues" evidence="1">
    <location>
        <begin position="382"/>
        <end position="393"/>
    </location>
</feature>
<dbReference type="PANTHER" id="PTHR30595">
    <property type="entry name" value="GLPR-RELATED TRANSCRIPTIONAL REPRESSOR"/>
    <property type="match status" value="1"/>
</dbReference>
<dbReference type="InterPro" id="IPR049514">
    <property type="entry name" value="Fic-like_C"/>
</dbReference>
<dbReference type="OrthoDB" id="9807907at2"/>
<feature type="domain" description="Filamentation induced by cAMP protein Fic-like C-terminal" evidence="3">
    <location>
        <begin position="408"/>
        <end position="469"/>
    </location>
</feature>
<dbReference type="Pfam" id="PF21247">
    <property type="entry name" value="Fic-like_C"/>
    <property type="match status" value="1"/>
</dbReference>
<protein>
    <submittedName>
        <fullName evidence="4">Predicted transcriptional regulator, contains HTH domain</fullName>
    </submittedName>
</protein>
<accession>A0A1H2XJZ9</accession>
<evidence type="ECO:0000313" key="5">
    <source>
        <dbReference type="Proteomes" id="UP000182771"/>
    </source>
</evidence>
<dbReference type="EMBL" id="FNND01000005">
    <property type="protein sequence ID" value="SDW93221.1"/>
    <property type="molecule type" value="Genomic_DNA"/>
</dbReference>
<organism evidence="4 5">
    <name type="scientific">Capnocytophaga granulosa</name>
    <dbReference type="NCBI Taxonomy" id="45242"/>
    <lineage>
        <taxon>Bacteria</taxon>
        <taxon>Pseudomonadati</taxon>
        <taxon>Bacteroidota</taxon>
        <taxon>Flavobacteriia</taxon>
        <taxon>Flavobacteriales</taxon>
        <taxon>Flavobacteriaceae</taxon>
        <taxon>Capnocytophaga</taxon>
    </lineage>
</organism>
<feature type="domain" description="Schlafen AlbA-2" evidence="2">
    <location>
        <begin position="3"/>
        <end position="119"/>
    </location>
</feature>
<dbReference type="PANTHER" id="PTHR30595:SF6">
    <property type="entry name" value="SCHLAFEN ALBA-2 DOMAIN-CONTAINING PROTEIN"/>
    <property type="match status" value="1"/>
</dbReference>
<name>A0A1H2XJZ9_9FLAO</name>
<dbReference type="InterPro" id="IPR038461">
    <property type="entry name" value="Schlafen_AlbA_2_dom_sf"/>
</dbReference>
<dbReference type="Pfam" id="PF04326">
    <property type="entry name" value="SLFN_AlbA_2"/>
    <property type="match status" value="1"/>
</dbReference>
<dbReference type="InterPro" id="IPR007421">
    <property type="entry name" value="Schlafen_AlbA_2_dom"/>
</dbReference>
<sequence length="483" mass="55986">MLETKHIEYKQKVTPELEKEVVAFLNSEGGAIYIGVDKEGHTVGVASADALQLELKDRLKNNIVPSCMGLFDILVEKREEKDIIKVIVLMGYERPYYIKKYGLSEKGAFMRIGSASEPMPVKRIEELFVKRTLNSIARIRSPKKDLRFQQLHIYYQSIGKTLNEQFAKNLELLNDDGDYNYVAYLMNDINNISVRVARYAGVNQVDLIQNEEYGHESLIKATQQVLDRLNIENRTFTKITHKQRIERRLWNAVALREAVINAFVHNDYTYEVAPKFEIFKDRLVITSCGGLPYGISREEFFSGASIPRNKELMRIYRDLDLVEHLGSGIPRILQAYSRDQFNFMDNFLQVILPIDEDLQALMQQEETTMQVPRKYPASTPQEAEKQDGYRKEQDTMQAPCKYHASTMQVRELLKILEGILYREEIQEKLGLKNRDYFRKNYLNPAIEEGLVALTIPDKPTSSKQQYFLTEKGKEVLQLITNDK</sequence>
<evidence type="ECO:0000256" key="1">
    <source>
        <dbReference type="SAM" id="MobiDB-lite"/>
    </source>
</evidence>
<proteinExistence type="predicted"/>